<sequence length="135" mass="14825">MGTIVTISARVEPAAPRDSALTKITDIKLAFILMMIWQRIKQSELVVMMVMAQGFRQSSTLNMEIIFAMGAVEGETSVKFTTCIARELTIFIGRGGESKRVFGVRLVFDFLGKFKAQVVEVKVALGLGAFVSRSS</sequence>
<organism evidence="1 2">
    <name type="scientific">Prunus yedoensis var. nudiflora</name>
    <dbReference type="NCBI Taxonomy" id="2094558"/>
    <lineage>
        <taxon>Eukaryota</taxon>
        <taxon>Viridiplantae</taxon>
        <taxon>Streptophyta</taxon>
        <taxon>Embryophyta</taxon>
        <taxon>Tracheophyta</taxon>
        <taxon>Spermatophyta</taxon>
        <taxon>Magnoliopsida</taxon>
        <taxon>eudicotyledons</taxon>
        <taxon>Gunneridae</taxon>
        <taxon>Pentapetalae</taxon>
        <taxon>rosids</taxon>
        <taxon>fabids</taxon>
        <taxon>Rosales</taxon>
        <taxon>Rosaceae</taxon>
        <taxon>Amygdaloideae</taxon>
        <taxon>Amygdaleae</taxon>
        <taxon>Prunus</taxon>
    </lineage>
</organism>
<dbReference type="AlphaFoldDB" id="A0A314V1V3"/>
<accession>A0A314V1V3</accession>
<dbReference type="Proteomes" id="UP000250321">
    <property type="component" value="Unassembled WGS sequence"/>
</dbReference>
<proteinExistence type="predicted"/>
<gene>
    <name evidence="1" type="ORF">Pyn_19558</name>
</gene>
<name>A0A314V1V3_PRUYE</name>
<evidence type="ECO:0000313" key="2">
    <source>
        <dbReference type="Proteomes" id="UP000250321"/>
    </source>
</evidence>
<reference evidence="1 2" key="1">
    <citation type="submission" date="2018-02" db="EMBL/GenBank/DDBJ databases">
        <title>Draft genome of wild Prunus yedoensis var. nudiflora.</title>
        <authorList>
            <person name="Baek S."/>
            <person name="Kim J.-H."/>
            <person name="Choi K."/>
            <person name="Kim G.-B."/>
            <person name="Cho A."/>
            <person name="Jang H."/>
            <person name="Shin C.-H."/>
            <person name="Yu H.-J."/>
            <person name="Mun J.-H."/>
        </authorList>
    </citation>
    <scope>NUCLEOTIDE SEQUENCE [LARGE SCALE GENOMIC DNA]</scope>
    <source>
        <strain evidence="2">cv. Jeju island</strain>
        <tissue evidence="1">Leaf</tissue>
    </source>
</reference>
<comment type="caution">
    <text evidence="1">The sequence shown here is derived from an EMBL/GenBank/DDBJ whole genome shotgun (WGS) entry which is preliminary data.</text>
</comment>
<dbReference type="EMBL" id="PJQY01002699">
    <property type="protein sequence ID" value="PQM43268.1"/>
    <property type="molecule type" value="Genomic_DNA"/>
</dbReference>
<keyword evidence="2" id="KW-1185">Reference proteome</keyword>
<protein>
    <submittedName>
        <fullName evidence="1">Uncharacterized protein</fullName>
    </submittedName>
</protein>
<evidence type="ECO:0000313" key="1">
    <source>
        <dbReference type="EMBL" id="PQM43268.1"/>
    </source>
</evidence>